<evidence type="ECO:0000256" key="7">
    <source>
        <dbReference type="ARBA" id="ARBA00023136"/>
    </source>
</evidence>
<keyword evidence="5 8" id="KW-0812">Transmembrane</keyword>
<organism evidence="9 10">
    <name type="scientific">Silvanigrella paludirubra</name>
    <dbReference type="NCBI Taxonomy" id="2499159"/>
    <lineage>
        <taxon>Bacteria</taxon>
        <taxon>Pseudomonadati</taxon>
        <taxon>Bdellovibrionota</taxon>
        <taxon>Oligoflexia</taxon>
        <taxon>Silvanigrellales</taxon>
        <taxon>Silvanigrellaceae</taxon>
        <taxon>Silvanigrella</taxon>
    </lineage>
</organism>
<evidence type="ECO:0000313" key="10">
    <source>
        <dbReference type="Proteomes" id="UP000437748"/>
    </source>
</evidence>
<feature type="transmembrane region" description="Helical" evidence="8">
    <location>
        <begin position="185"/>
        <end position="201"/>
    </location>
</feature>
<dbReference type="RefSeq" id="WP_153420998.1">
    <property type="nucleotide sequence ID" value="NZ_WFLM01000004.1"/>
</dbReference>
<feature type="transmembrane region" description="Helical" evidence="8">
    <location>
        <begin position="207"/>
        <end position="224"/>
    </location>
</feature>
<evidence type="ECO:0000256" key="2">
    <source>
        <dbReference type="ARBA" id="ARBA00010735"/>
    </source>
</evidence>
<dbReference type="InterPro" id="IPR011606">
    <property type="entry name" value="Brnchd-chn_aa_trnsp_permease"/>
</dbReference>
<dbReference type="AlphaFoldDB" id="A0A6N6VR85"/>
<dbReference type="EMBL" id="WFLM01000004">
    <property type="protein sequence ID" value="KAB8037920.1"/>
    <property type="molecule type" value="Genomic_DNA"/>
</dbReference>
<evidence type="ECO:0000256" key="5">
    <source>
        <dbReference type="ARBA" id="ARBA00022692"/>
    </source>
</evidence>
<keyword evidence="6 8" id="KW-1133">Transmembrane helix</keyword>
<feature type="transmembrane region" description="Helical" evidence="8">
    <location>
        <begin position="74"/>
        <end position="94"/>
    </location>
</feature>
<accession>A0A6N6VR85</accession>
<dbReference type="Pfam" id="PF03591">
    <property type="entry name" value="AzlC"/>
    <property type="match status" value="1"/>
</dbReference>
<feature type="transmembrane region" description="Helical" evidence="8">
    <location>
        <begin position="18"/>
        <end position="36"/>
    </location>
</feature>
<dbReference type="GO" id="GO:0005886">
    <property type="term" value="C:plasma membrane"/>
    <property type="evidence" value="ECO:0007669"/>
    <property type="project" value="UniProtKB-SubCell"/>
</dbReference>
<keyword evidence="3" id="KW-0813">Transport</keyword>
<comment type="similarity">
    <text evidence="2">Belongs to the AzlC family.</text>
</comment>
<evidence type="ECO:0000256" key="4">
    <source>
        <dbReference type="ARBA" id="ARBA00022475"/>
    </source>
</evidence>
<dbReference type="GO" id="GO:1903785">
    <property type="term" value="P:L-valine transmembrane transport"/>
    <property type="evidence" value="ECO:0007669"/>
    <property type="project" value="TreeGrafter"/>
</dbReference>
<evidence type="ECO:0000256" key="8">
    <source>
        <dbReference type="SAM" id="Phobius"/>
    </source>
</evidence>
<dbReference type="Proteomes" id="UP000437748">
    <property type="component" value="Unassembled WGS sequence"/>
</dbReference>
<dbReference type="PANTHER" id="PTHR34979">
    <property type="entry name" value="INNER MEMBRANE PROTEIN YGAZ"/>
    <property type="match status" value="1"/>
</dbReference>
<keyword evidence="10" id="KW-1185">Reference proteome</keyword>
<feature type="transmembrane region" description="Helical" evidence="8">
    <location>
        <begin position="43"/>
        <end position="68"/>
    </location>
</feature>
<proteinExistence type="inferred from homology"/>
<evidence type="ECO:0000256" key="1">
    <source>
        <dbReference type="ARBA" id="ARBA00004651"/>
    </source>
</evidence>
<keyword evidence="7 8" id="KW-0472">Membrane</keyword>
<reference evidence="9 10" key="1">
    <citation type="submission" date="2019-10" db="EMBL/GenBank/DDBJ databases">
        <title>New species of Slilvanegrellaceae.</title>
        <authorList>
            <person name="Pitt A."/>
            <person name="Hahn M.W."/>
        </authorList>
    </citation>
    <scope>NUCLEOTIDE SEQUENCE [LARGE SCALE GENOMIC DNA]</scope>
    <source>
        <strain evidence="9 10">SP-Ram-0.45-NSY-1</strain>
    </source>
</reference>
<keyword evidence="4" id="KW-1003">Cell membrane</keyword>
<sequence>MKNSELELSPFKAAFKDSIPALTGYIPIGLSFGIVCQKLAYPWFIAPLISLFIYAGASQFILVSLLLAHSSFWSIVYLTSIVNLRHIFYGFSFLDKFKGHPYSRLYMISALTDESYALLATNPKSYNNQYSFYVSFLCHFYWVFGTIIGVFSYQFLAGYNTEFLVYALTALFLIMAIDGVLSSKYFTPVISGIVCYFISFFLFKKNLLIAVFLYFIIMFIFEWYKSYGKKHVIN</sequence>
<protein>
    <submittedName>
        <fullName evidence="9">Branched-chain amino acid ABC transporter permease</fullName>
    </submittedName>
</protein>
<evidence type="ECO:0000256" key="6">
    <source>
        <dbReference type="ARBA" id="ARBA00022989"/>
    </source>
</evidence>
<comment type="caution">
    <text evidence="9">The sequence shown here is derived from an EMBL/GenBank/DDBJ whole genome shotgun (WGS) entry which is preliminary data.</text>
</comment>
<feature type="transmembrane region" description="Helical" evidence="8">
    <location>
        <begin position="130"/>
        <end position="151"/>
    </location>
</feature>
<feature type="transmembrane region" description="Helical" evidence="8">
    <location>
        <begin position="163"/>
        <end position="180"/>
    </location>
</feature>
<dbReference type="OrthoDB" id="9803444at2"/>
<comment type="subcellular location">
    <subcellularLocation>
        <location evidence="1">Cell membrane</location>
        <topology evidence="1">Multi-pass membrane protein</topology>
    </subcellularLocation>
</comment>
<dbReference type="PANTHER" id="PTHR34979:SF1">
    <property type="entry name" value="INNER MEMBRANE PROTEIN YGAZ"/>
    <property type="match status" value="1"/>
</dbReference>
<gene>
    <name evidence="9" type="ORF">GCL60_12160</name>
</gene>
<evidence type="ECO:0000256" key="3">
    <source>
        <dbReference type="ARBA" id="ARBA00022448"/>
    </source>
</evidence>
<evidence type="ECO:0000313" key="9">
    <source>
        <dbReference type="EMBL" id="KAB8037920.1"/>
    </source>
</evidence>
<name>A0A6N6VR85_9BACT</name>